<accession>A0A518BQ79</accession>
<proteinExistence type="inferred from homology"/>
<reference evidence="3 4" key="1">
    <citation type="submission" date="2019-02" db="EMBL/GenBank/DDBJ databases">
        <title>Deep-cultivation of Planctomycetes and their phenomic and genomic characterization uncovers novel biology.</title>
        <authorList>
            <person name="Wiegand S."/>
            <person name="Jogler M."/>
            <person name="Boedeker C."/>
            <person name="Pinto D."/>
            <person name="Vollmers J."/>
            <person name="Rivas-Marin E."/>
            <person name="Kohn T."/>
            <person name="Peeters S.H."/>
            <person name="Heuer A."/>
            <person name="Rast P."/>
            <person name="Oberbeckmann S."/>
            <person name="Bunk B."/>
            <person name="Jeske O."/>
            <person name="Meyerdierks A."/>
            <person name="Storesund J.E."/>
            <person name="Kallscheuer N."/>
            <person name="Luecker S."/>
            <person name="Lage O.M."/>
            <person name="Pohl T."/>
            <person name="Merkel B.J."/>
            <person name="Hornburger P."/>
            <person name="Mueller R.-W."/>
            <person name="Bruemmer F."/>
            <person name="Labrenz M."/>
            <person name="Spormann A.M."/>
            <person name="Op den Camp H."/>
            <person name="Overmann J."/>
            <person name="Amann R."/>
            <person name="Jetten M.S.M."/>
            <person name="Mascher T."/>
            <person name="Medema M.H."/>
            <person name="Devos D.P."/>
            <person name="Kaster A.-K."/>
            <person name="Ovreas L."/>
            <person name="Rohde M."/>
            <person name="Galperin M.Y."/>
            <person name="Jogler C."/>
        </authorList>
    </citation>
    <scope>NUCLEOTIDE SEQUENCE [LARGE SCALE GENOMIC DNA]</scope>
    <source>
        <strain evidence="3 4">Pla133</strain>
    </source>
</reference>
<dbReference type="SUPFAM" id="SSF53649">
    <property type="entry name" value="Alkaline phosphatase-like"/>
    <property type="match status" value="1"/>
</dbReference>
<dbReference type="Proteomes" id="UP000316921">
    <property type="component" value="Chromosome"/>
</dbReference>
<dbReference type="Pfam" id="PF00884">
    <property type="entry name" value="Sulfatase"/>
    <property type="match status" value="1"/>
</dbReference>
<dbReference type="InterPro" id="IPR017850">
    <property type="entry name" value="Alkaline_phosphatase_core_sf"/>
</dbReference>
<evidence type="ECO:0000313" key="3">
    <source>
        <dbReference type="EMBL" id="QDU69132.1"/>
    </source>
</evidence>
<evidence type="ECO:0000259" key="2">
    <source>
        <dbReference type="Pfam" id="PF00884"/>
    </source>
</evidence>
<dbReference type="KEGG" id="pbap:Pla133_42480"/>
<dbReference type="InterPro" id="IPR050738">
    <property type="entry name" value="Sulfatase"/>
</dbReference>
<evidence type="ECO:0000256" key="1">
    <source>
        <dbReference type="ARBA" id="ARBA00008779"/>
    </source>
</evidence>
<sequence length="500" mass="53758">MPASSRIPGVLRARSLGLVAACGLAAGCGADAPAQAKNVLLISVDSLRLDHVGLHGRKNPHAPGQSTTPTFDALAARGVHFANARSTTSWTLPSHASLLTGLPDHLHGLVENRGRLHPDLTTLAELLGDAGFTTAGFWSGPNLHPTFGFGQGFENYVDCSQLGLERDLFADAAEADLGAYQSVHQGSHQAITTPAVLAGALEFVAGAVASGQPFFCFTHWWDPHYDYLPPAAYRAAWTDPTYAGPFIGVHQEEKRLPASPADVVHLRELYDAEIRATDDGIGQLLDDLDELGALAQTLVVYTADHGEEFYEHGRWGHQRTLEEEVVRIPMAMAGPGVPVGVEVTGRAQLQDVYPTVADLLGLEVPGYIDGRNLRELWADPDEPGRPAILALDVAHREIRLSALTDGHVRAELDHLTGQVTIHDLARPGRPGVTLENARPEQRFAADALLRELARMELARPNLPGGGERQSSQMSAELIEQLEALGYSIGEGEPENGDRDD</sequence>
<name>A0A518BQ79_9BACT</name>
<dbReference type="EMBL" id="CP036287">
    <property type="protein sequence ID" value="QDU69132.1"/>
    <property type="molecule type" value="Genomic_DNA"/>
</dbReference>
<feature type="domain" description="Sulfatase N-terminal" evidence="2">
    <location>
        <begin position="37"/>
        <end position="361"/>
    </location>
</feature>
<comment type="similarity">
    <text evidence="1">Belongs to the sulfatase family.</text>
</comment>
<dbReference type="PROSITE" id="PS51257">
    <property type="entry name" value="PROKAR_LIPOPROTEIN"/>
    <property type="match status" value="1"/>
</dbReference>
<organism evidence="3 4">
    <name type="scientific">Engelhardtia mirabilis</name>
    <dbReference type="NCBI Taxonomy" id="2528011"/>
    <lineage>
        <taxon>Bacteria</taxon>
        <taxon>Pseudomonadati</taxon>
        <taxon>Planctomycetota</taxon>
        <taxon>Planctomycetia</taxon>
        <taxon>Planctomycetia incertae sedis</taxon>
        <taxon>Engelhardtia</taxon>
    </lineage>
</organism>
<dbReference type="PANTHER" id="PTHR42693:SF33">
    <property type="entry name" value="ARYLSULFATASE"/>
    <property type="match status" value="1"/>
</dbReference>
<dbReference type="InterPro" id="IPR000917">
    <property type="entry name" value="Sulfatase_N"/>
</dbReference>
<dbReference type="EC" id="3.1.6.6" evidence="3"/>
<dbReference type="Gene3D" id="3.40.720.10">
    <property type="entry name" value="Alkaline Phosphatase, subunit A"/>
    <property type="match status" value="1"/>
</dbReference>
<keyword evidence="4" id="KW-1185">Reference proteome</keyword>
<dbReference type="PANTHER" id="PTHR42693">
    <property type="entry name" value="ARYLSULFATASE FAMILY MEMBER"/>
    <property type="match status" value="1"/>
</dbReference>
<dbReference type="GO" id="GO:0004065">
    <property type="term" value="F:arylsulfatase activity"/>
    <property type="evidence" value="ECO:0007669"/>
    <property type="project" value="TreeGrafter"/>
</dbReference>
<dbReference type="CDD" id="cd16148">
    <property type="entry name" value="sulfatase_like"/>
    <property type="match status" value="1"/>
</dbReference>
<dbReference type="AlphaFoldDB" id="A0A518BQ79"/>
<gene>
    <name evidence="3" type="primary">betC_24</name>
    <name evidence="3" type="ORF">Pla133_42480</name>
</gene>
<protein>
    <submittedName>
        <fullName evidence="3">Choline-sulfatase</fullName>
        <ecNumber evidence="3">3.1.6.6</ecNumber>
    </submittedName>
</protein>
<keyword evidence="3" id="KW-0378">Hydrolase</keyword>
<dbReference type="RefSeq" id="WP_419191779.1">
    <property type="nucleotide sequence ID" value="NZ_CP036287.1"/>
</dbReference>
<evidence type="ECO:0000313" key="4">
    <source>
        <dbReference type="Proteomes" id="UP000316921"/>
    </source>
</evidence>
<dbReference type="GO" id="GO:0047753">
    <property type="term" value="F:choline-sulfatase activity"/>
    <property type="evidence" value="ECO:0007669"/>
    <property type="project" value="UniProtKB-EC"/>
</dbReference>